<comment type="caution">
    <text evidence="5">The sequence shown here is derived from an EMBL/GenBank/DDBJ whole genome shotgun (WGS) entry which is preliminary data.</text>
</comment>
<name>A0A6L2JY64_TANCI</name>
<keyword evidence="5" id="KW-0808">Transferase</keyword>
<dbReference type="GO" id="GO:0003723">
    <property type="term" value="F:RNA binding"/>
    <property type="evidence" value="ECO:0007669"/>
    <property type="project" value="UniProtKB-UniRule"/>
</dbReference>
<dbReference type="Gene3D" id="3.30.70.270">
    <property type="match status" value="1"/>
</dbReference>
<dbReference type="SUPFAM" id="SSF54928">
    <property type="entry name" value="RNA-binding domain, RBD"/>
    <property type="match status" value="1"/>
</dbReference>
<dbReference type="InterPro" id="IPR041577">
    <property type="entry name" value="RT_RNaseH_2"/>
</dbReference>
<dbReference type="SUPFAM" id="SSF56672">
    <property type="entry name" value="DNA/RNA polymerases"/>
    <property type="match status" value="2"/>
</dbReference>
<dbReference type="InterPro" id="IPR035979">
    <property type="entry name" value="RBD_domain_sf"/>
</dbReference>
<dbReference type="PANTHER" id="PTHR33116">
    <property type="entry name" value="REVERSE TRANSCRIPTASE ZINC-BINDING DOMAIN-CONTAINING PROTEIN-RELATED-RELATED"/>
    <property type="match status" value="1"/>
</dbReference>
<evidence type="ECO:0000256" key="1">
    <source>
        <dbReference type="PROSITE-ProRule" id="PRU00176"/>
    </source>
</evidence>
<dbReference type="SUPFAM" id="SSF56219">
    <property type="entry name" value="DNase I-like"/>
    <property type="match status" value="1"/>
</dbReference>
<keyword evidence="5" id="KW-0695">RNA-directed DNA polymerase</keyword>
<feature type="compositionally biased region" description="Basic and acidic residues" evidence="2">
    <location>
        <begin position="817"/>
        <end position="828"/>
    </location>
</feature>
<evidence type="ECO:0000259" key="4">
    <source>
        <dbReference type="PROSITE" id="PS50878"/>
    </source>
</evidence>
<dbReference type="InterPro" id="IPR043128">
    <property type="entry name" value="Rev_trsase/Diguanyl_cyclase"/>
</dbReference>
<sequence length="1924" mass="221593">MHTRYNDLRRKLMKDDVPRVLGILKFFLIDNTPEEEKVKIVLSICLKKTLLLHRQLIKSKGENVTWTEYKEAITLRFGSIFDDPIATLKNARHDKSAKDYQDTFDNLLSDTEEKEEEFLDAGESLVDSTQEEVQPQISLNALSGTEGRVEPSLQKVLTEYAEVFEVPNKLPPIRSHDHRIPLLLALMNDVFREFLKKFTLVFFDDILVYNKSLEDHLQHLRVVLSKMRDHNLYANESKCVFGTTQVEYLGHVISAEGVATDPSKEAMIQAPVLGLPNFNQPFIVETNASGIGLGVVFQQNGHLITYLNHYSQKYLLDQRITTPAQMKWLPKLMGYDYEVVYKQGKDNAVADALSRREGENPKEWYKWLSLAELLYKSNYHSSIATTSFEALYGQPLPVHVPYVGGNSKVDAVDRSLTAREEAIELLKCHLPVVLPQLNKDVLLEVELIKLLERKTVKKNNDVAVYGLITKEDDVAKIATSVYVLNFPESISAKELFHYCKTYGHVVDSFIPTKREKNGKRFGFVRFINVFNEVRLVNNLCTVWIDRYKLHANIVKFHRPAVNGKKDGTKKVGGFVNSENKSFSKESAKVKVTGSNGGVNSYVRALKEERPKGDGDVEMPPVVALDDDCLLPRNLSRSLLGRVKEFASLANLKMTLSNEGFMDIRIQYIGEFWVLMEFASEESKEKFRDNVSIGSWFSHINDASMKFQTEKRIAWVEIEGIPFKLWSDNTFRRIAAKWGELLDEFKVSHRGKVCWIRANETPGWVPDFVDDFDVDDQDKNNFNNVGFKNEVLDCFEGDSDVEGVPENMFQKDGQVDSNKGEGELEDKVEQSEDPFNIYPILNKKADKVRNDNKTDSSLKYPLGFSPIENKGENSIHGSGDSNNNIEGLKESNWVKGMEYSRNSKLKNMSKDDGTDRHLLDSNSFSKDSVTMSDSFVMVRDVWRLTGQKCLLIAVYAPQDAKEKQMLWDYLQCEIGRWKGEVVIMGDFNEVRYKYERFGLVFNVHGANMFNSFIMNSGLVEVNSGRSSFMWCHKSASKMSKLDRFLISENLLYSCPNIHVITLERYLLDHRPILLREAVFDYGPTPFKFFHHWLEMDGFIKAKVKWIVEGDENSSFFHGMLNKKHNILNIRGVMVDGVWVDNPKRVKKEFFAHFSDRFCRPTQKGASIQTEFSKTLSEDQVKEMECDVTNDEIKRAVWDCGTKKSPGPDGFTFGFFRRFWYLIQKDVNALTNSRWTVYSQRSDPMVQDEKKQALIFKVDFEKAYDSVRWDFLDEVLRKFGFEDKWCNWIQCFLKSSRGSITVNGSPTEEFQFGKRLKQGDPLSHFLFILTMESLHLSFQHIVDAGMYQGIKLGGDLVNLSHIFYADDVVFVGQWCESNITTLVYVLECFYMASGLRINMSKSKIMGVNMDCDKVNRAAVRLGCLILKTPFSYLGSIVGGHMSWKHTWNEIVERVKKRLSKWKMKTLSIGGRMTLVKSMLVYANILLFLYFKSRWVLFVSLKAFVAIFNGHETNSKKASWVNWKKALVSKDRGESTLWTRVIKAIHGEDGRIGTTTRGGPKSCWMVIIQEMYDLSKNGIDLLKYLRIKLGNGENTTFWEDKWCLGGTLKDRHPRVNPRGGCEQEQFEKVKELMKEVSLAPMFDRWTWELENTGDFSVASVCKLIDAKMLPIMENKTRWINYVPIKVNIHAWKVMTDSLPTRYNISRRGICIDSILCANFDTGVETTSHLFFSCCMARKLVSIRLPMKNKKMLEGVFYVMWWLLWLFRNKIIFEDKTPKKEMFFDDWVWRYLSHDNSLWSRVISAIHGLNGQVLSVAFNSTWSIINEVNSLKDKCVDLISHCKINVGKRTCTSFLNDLWIGDSLLKLSFPHLYALDEKKLISVADKMRTSISFSFRRPVRGGVESQQHDHLSVLLDSVILSNMEDRWF</sequence>
<dbReference type="Pfam" id="PF17919">
    <property type="entry name" value="RT_RNaseH_2"/>
    <property type="match status" value="1"/>
</dbReference>
<dbReference type="CDD" id="cd01647">
    <property type="entry name" value="RT_LTR"/>
    <property type="match status" value="1"/>
</dbReference>
<evidence type="ECO:0000259" key="3">
    <source>
        <dbReference type="PROSITE" id="PS50102"/>
    </source>
</evidence>
<dbReference type="PROSITE" id="PS50878">
    <property type="entry name" value="RT_POL"/>
    <property type="match status" value="1"/>
</dbReference>
<dbReference type="PANTHER" id="PTHR33116:SF78">
    <property type="entry name" value="OS12G0587133 PROTEIN"/>
    <property type="match status" value="1"/>
</dbReference>
<dbReference type="Pfam" id="PF00078">
    <property type="entry name" value="RVT_1"/>
    <property type="match status" value="2"/>
</dbReference>
<dbReference type="InterPro" id="IPR036691">
    <property type="entry name" value="Endo/exonu/phosph_ase_sf"/>
</dbReference>
<dbReference type="CDD" id="cd00590">
    <property type="entry name" value="RRM_SF"/>
    <property type="match status" value="1"/>
</dbReference>
<dbReference type="Gene3D" id="3.60.10.10">
    <property type="entry name" value="Endonuclease/exonuclease/phosphatase"/>
    <property type="match status" value="1"/>
</dbReference>
<accession>A0A6L2JY64</accession>
<keyword evidence="1" id="KW-0694">RNA-binding</keyword>
<reference evidence="5" key="1">
    <citation type="journal article" date="2019" name="Sci. Rep.">
        <title>Draft genome of Tanacetum cinerariifolium, the natural source of mosquito coil.</title>
        <authorList>
            <person name="Yamashiro T."/>
            <person name="Shiraishi A."/>
            <person name="Satake H."/>
            <person name="Nakayama K."/>
        </authorList>
    </citation>
    <scope>NUCLEOTIDE SEQUENCE</scope>
</reference>
<keyword evidence="5" id="KW-0548">Nucleotidyltransferase</keyword>
<dbReference type="EMBL" id="BKCJ010001355">
    <property type="protein sequence ID" value="GEU40815.1"/>
    <property type="molecule type" value="Genomic_DNA"/>
</dbReference>
<feature type="domain" description="RRM" evidence="3">
    <location>
        <begin position="479"/>
        <end position="561"/>
    </location>
</feature>
<evidence type="ECO:0000256" key="2">
    <source>
        <dbReference type="SAM" id="MobiDB-lite"/>
    </source>
</evidence>
<protein>
    <submittedName>
        <fullName evidence="5">RNA-directed DNA polymerase, eukaryota, reverse transcriptase zinc-binding domain protein</fullName>
    </submittedName>
</protein>
<dbReference type="InterPro" id="IPR026960">
    <property type="entry name" value="RVT-Znf"/>
</dbReference>
<proteinExistence type="predicted"/>
<dbReference type="Gene3D" id="3.30.70.330">
    <property type="match status" value="1"/>
</dbReference>
<dbReference type="Pfam" id="PF00076">
    <property type="entry name" value="RRM_1"/>
    <property type="match status" value="1"/>
</dbReference>
<dbReference type="PROSITE" id="PS50102">
    <property type="entry name" value="RRM"/>
    <property type="match status" value="1"/>
</dbReference>
<evidence type="ECO:0000313" key="5">
    <source>
        <dbReference type="EMBL" id="GEU40815.1"/>
    </source>
</evidence>
<dbReference type="InterPro" id="IPR000504">
    <property type="entry name" value="RRM_dom"/>
</dbReference>
<dbReference type="SMART" id="SM00360">
    <property type="entry name" value="RRM"/>
    <property type="match status" value="1"/>
</dbReference>
<dbReference type="InterPro" id="IPR043502">
    <property type="entry name" value="DNA/RNA_pol_sf"/>
</dbReference>
<organism evidence="5">
    <name type="scientific">Tanacetum cinerariifolium</name>
    <name type="common">Dalmatian daisy</name>
    <name type="synonym">Chrysanthemum cinerariifolium</name>
    <dbReference type="NCBI Taxonomy" id="118510"/>
    <lineage>
        <taxon>Eukaryota</taxon>
        <taxon>Viridiplantae</taxon>
        <taxon>Streptophyta</taxon>
        <taxon>Embryophyta</taxon>
        <taxon>Tracheophyta</taxon>
        <taxon>Spermatophyta</taxon>
        <taxon>Magnoliopsida</taxon>
        <taxon>eudicotyledons</taxon>
        <taxon>Gunneridae</taxon>
        <taxon>Pentapetalae</taxon>
        <taxon>asterids</taxon>
        <taxon>campanulids</taxon>
        <taxon>Asterales</taxon>
        <taxon>Asteraceae</taxon>
        <taxon>Asteroideae</taxon>
        <taxon>Anthemideae</taxon>
        <taxon>Anthemidinae</taxon>
        <taxon>Tanacetum</taxon>
    </lineage>
</organism>
<dbReference type="GO" id="GO:0003964">
    <property type="term" value="F:RNA-directed DNA polymerase activity"/>
    <property type="evidence" value="ECO:0007669"/>
    <property type="project" value="UniProtKB-KW"/>
</dbReference>
<dbReference type="InterPro" id="IPR012677">
    <property type="entry name" value="Nucleotide-bd_a/b_plait_sf"/>
</dbReference>
<feature type="region of interest" description="Disordered" evidence="2">
    <location>
        <begin position="809"/>
        <end position="828"/>
    </location>
</feature>
<dbReference type="Pfam" id="PF13966">
    <property type="entry name" value="zf-RVT"/>
    <property type="match status" value="1"/>
</dbReference>
<gene>
    <name evidence="5" type="ORF">Tci_012793</name>
</gene>
<feature type="domain" description="Reverse transcriptase" evidence="4">
    <location>
        <begin position="1086"/>
        <end position="1435"/>
    </location>
</feature>
<dbReference type="InterPro" id="IPR000477">
    <property type="entry name" value="RT_dom"/>
</dbReference>